<evidence type="ECO:0000313" key="1">
    <source>
        <dbReference type="EMBL" id="NNJ25602.1"/>
    </source>
</evidence>
<dbReference type="PANTHER" id="PTHR12993">
    <property type="entry name" value="N-ACETYLGLUCOSAMINYL-PHOSPHATIDYLINOSITOL DE-N-ACETYLASE-RELATED"/>
    <property type="match status" value="1"/>
</dbReference>
<keyword evidence="1" id="KW-0378">Hydrolase</keyword>
<dbReference type="SUPFAM" id="SSF102588">
    <property type="entry name" value="LmbE-like"/>
    <property type="match status" value="1"/>
</dbReference>
<name>A0ABX1VBW8_9PLAN</name>
<dbReference type="GO" id="GO:0016787">
    <property type="term" value="F:hydrolase activity"/>
    <property type="evidence" value="ECO:0007669"/>
    <property type="project" value="UniProtKB-KW"/>
</dbReference>
<organism evidence="1 2">
    <name type="scientific">Alienimonas chondri</name>
    <dbReference type="NCBI Taxonomy" id="2681879"/>
    <lineage>
        <taxon>Bacteria</taxon>
        <taxon>Pseudomonadati</taxon>
        <taxon>Planctomycetota</taxon>
        <taxon>Planctomycetia</taxon>
        <taxon>Planctomycetales</taxon>
        <taxon>Planctomycetaceae</taxon>
        <taxon>Alienimonas</taxon>
    </lineage>
</organism>
<gene>
    <name evidence="1" type="primary">bshB1_1</name>
    <name evidence="1" type="ORF">LzC2_16740</name>
</gene>
<accession>A0ABX1VBW8</accession>
<keyword evidence="2" id="KW-1185">Reference proteome</keyword>
<reference evidence="1 2" key="1">
    <citation type="journal article" date="2020" name="Syst. Appl. Microbiol.">
        <title>Alienimonas chondri sp. nov., a novel planctomycete isolated from the biofilm of the red alga Chondrus crispus.</title>
        <authorList>
            <person name="Vitorino I."/>
            <person name="Albuquerque L."/>
            <person name="Wiegand S."/>
            <person name="Kallscheuer N."/>
            <person name="da Costa M.S."/>
            <person name="Lobo-da-Cunha A."/>
            <person name="Jogler C."/>
            <person name="Lage O.M."/>
        </authorList>
    </citation>
    <scope>NUCLEOTIDE SEQUENCE [LARGE SCALE GENOMIC DNA]</scope>
    <source>
        <strain evidence="1 2">LzC2</strain>
    </source>
</reference>
<protein>
    <submittedName>
        <fullName evidence="1">N-acetyl-alpha-D-glucosaminyl L-malate deacetylase 1</fullName>
        <ecNumber evidence="1">3.5.1.-</ecNumber>
    </submittedName>
</protein>
<dbReference type="EMBL" id="WTPX01000042">
    <property type="protein sequence ID" value="NNJ25602.1"/>
    <property type="molecule type" value="Genomic_DNA"/>
</dbReference>
<comment type="caution">
    <text evidence="1">The sequence shown here is derived from an EMBL/GenBank/DDBJ whole genome shotgun (WGS) entry which is preliminary data.</text>
</comment>
<dbReference type="Pfam" id="PF02585">
    <property type="entry name" value="PIG-L"/>
    <property type="match status" value="1"/>
</dbReference>
<dbReference type="PANTHER" id="PTHR12993:SF30">
    <property type="entry name" value="N-ACETYL-ALPHA-D-GLUCOSAMINYL L-MALATE DEACETYLASE 1"/>
    <property type="match status" value="1"/>
</dbReference>
<dbReference type="RefSeq" id="WP_171185787.1">
    <property type="nucleotide sequence ID" value="NZ_WTPX01000042.1"/>
</dbReference>
<dbReference type="InterPro" id="IPR024078">
    <property type="entry name" value="LmbE-like_dom_sf"/>
</dbReference>
<proteinExistence type="predicted"/>
<dbReference type="Gene3D" id="3.40.50.10320">
    <property type="entry name" value="LmbE-like"/>
    <property type="match status" value="1"/>
</dbReference>
<dbReference type="InterPro" id="IPR003737">
    <property type="entry name" value="GlcNAc_PI_deacetylase-related"/>
</dbReference>
<sequence>MNAARTDSSPPRVLAIHSHPDDLEILCGGTLCRLADLGCEIATATLTAGDLGSADLSREEIGALRTAESRRSAELLGASYECVGLYDLCITHDDASRRAVTAAVRRAKPDLILTAPPIDYMSDHEITSRLVRDAAFAASVPLYECGEPATERVPYLYYCDPVGHAGPLGEPWRPGIVVDVTGQIERKLELLACHDSQRAWLRRQHGIDEYLAGTRRWSAARGELIGVEYGEGFRQHLGHPHPTDDLLASLLSAVRPADII</sequence>
<dbReference type="EC" id="3.5.1.-" evidence="1"/>
<dbReference type="Proteomes" id="UP000609651">
    <property type="component" value="Unassembled WGS sequence"/>
</dbReference>
<evidence type="ECO:0000313" key="2">
    <source>
        <dbReference type="Proteomes" id="UP000609651"/>
    </source>
</evidence>